<protein>
    <submittedName>
        <fullName evidence="1">Uncharacterized protein</fullName>
    </submittedName>
</protein>
<dbReference type="KEGG" id="vg:19487361"/>
<dbReference type="RefSeq" id="YP_009031435.1">
    <property type="nucleotide sequence ID" value="NC_024137.1"/>
</dbReference>
<dbReference type="EMBL" id="KJ451625">
    <property type="protein sequence ID" value="AHN66629.1"/>
    <property type="molecule type" value="Genomic_DNA"/>
</dbReference>
<evidence type="ECO:0000313" key="1">
    <source>
        <dbReference type="EMBL" id="AHN66629.1"/>
    </source>
</evidence>
<organism evidence="1 2">
    <name type="scientific">Bacillus phage Bcp1</name>
    <dbReference type="NCBI Taxonomy" id="584892"/>
    <lineage>
        <taxon>Viruses</taxon>
        <taxon>Duplodnaviria</taxon>
        <taxon>Heunggongvirae</taxon>
        <taxon>Uroviricota</taxon>
        <taxon>Caudoviricetes</taxon>
        <taxon>Herelleviridae</taxon>
        <taxon>Bastillevirinae</taxon>
        <taxon>Caeruleovirus</taxon>
        <taxon>Caeruleovirus Bcp1</taxon>
    </lineage>
</organism>
<dbReference type="Proteomes" id="UP000019744">
    <property type="component" value="Segment"/>
</dbReference>
<sequence length="62" mass="7477">MMHFQVTGTKYMVFEKLTHYYDDNDSAFVMAFDYEKDANDYVAAHPQHSYYVVKEHTYKINK</sequence>
<gene>
    <name evidence="1" type="ORF">Bcp1_154</name>
</gene>
<proteinExistence type="predicted"/>
<dbReference type="GeneID" id="19487361"/>
<accession>X2JIW8</accession>
<reference evidence="1 2" key="1">
    <citation type="journal article" date="2014" name="Genome Announc.">
        <title>Complete Genome Sequence of Bacillus cereus Sensu Lato Bacteriophage Bcp1.</title>
        <authorList>
            <person name="Schuch R."/>
            <person name="Pelzek A.J."/>
            <person name="Fazzini M.M."/>
            <person name="Nelson D.C."/>
            <person name="Fischetti V.A."/>
        </authorList>
    </citation>
    <scope>NUCLEOTIDE SEQUENCE [LARGE SCALE GENOMIC DNA]</scope>
</reference>
<name>X2JIW8_9CAUD</name>
<dbReference type="OrthoDB" id="35747at10239"/>
<keyword evidence="2" id="KW-1185">Reference proteome</keyword>
<evidence type="ECO:0000313" key="2">
    <source>
        <dbReference type="Proteomes" id="UP000019744"/>
    </source>
</evidence>